<accession>A0AAV4PKT8</accession>
<keyword evidence="2" id="KW-1185">Reference proteome</keyword>
<dbReference type="EMBL" id="BPLQ01002967">
    <property type="protein sequence ID" value="GIX96783.1"/>
    <property type="molecule type" value="Genomic_DNA"/>
</dbReference>
<comment type="caution">
    <text evidence="1">The sequence shown here is derived from an EMBL/GenBank/DDBJ whole genome shotgun (WGS) entry which is preliminary data.</text>
</comment>
<dbReference type="AlphaFoldDB" id="A0AAV4PKT8"/>
<gene>
    <name evidence="1" type="ORF">CDAR_434451</name>
</gene>
<dbReference type="Proteomes" id="UP001054837">
    <property type="component" value="Unassembled WGS sequence"/>
</dbReference>
<protein>
    <submittedName>
        <fullName evidence="1">Uncharacterized protein</fullName>
    </submittedName>
</protein>
<evidence type="ECO:0000313" key="1">
    <source>
        <dbReference type="EMBL" id="GIX96783.1"/>
    </source>
</evidence>
<reference evidence="1 2" key="1">
    <citation type="submission" date="2021-06" db="EMBL/GenBank/DDBJ databases">
        <title>Caerostris darwini draft genome.</title>
        <authorList>
            <person name="Kono N."/>
            <person name="Arakawa K."/>
        </authorList>
    </citation>
    <scope>NUCLEOTIDE SEQUENCE [LARGE SCALE GENOMIC DNA]</scope>
</reference>
<proteinExistence type="predicted"/>
<sequence length="239" mass="26397">MQGENFLSHKLRISRIFGKLSFSSPKHPLRGMEFSNVGLCADGVLYAFCVCMSWNAFSRGATKMLSDNVSRAGGGRERNFDNLAALGVTFVLMSRRHMLLSNSPANLQCHFEARRKLVLSSKMPEAPLKMGYGSGEGSQSTAKKITFRRLCGQDRVNMGSPGVAGVEKKGGFLVPKNTGFLLPSGPTVPNKKLERCDKPRGDFDFQVENILLCCLQKEDGSGLVLEKWFPELGRDEIER</sequence>
<name>A0AAV4PKT8_9ARAC</name>
<evidence type="ECO:0000313" key="2">
    <source>
        <dbReference type="Proteomes" id="UP001054837"/>
    </source>
</evidence>
<organism evidence="1 2">
    <name type="scientific">Caerostris darwini</name>
    <dbReference type="NCBI Taxonomy" id="1538125"/>
    <lineage>
        <taxon>Eukaryota</taxon>
        <taxon>Metazoa</taxon>
        <taxon>Ecdysozoa</taxon>
        <taxon>Arthropoda</taxon>
        <taxon>Chelicerata</taxon>
        <taxon>Arachnida</taxon>
        <taxon>Araneae</taxon>
        <taxon>Araneomorphae</taxon>
        <taxon>Entelegynae</taxon>
        <taxon>Araneoidea</taxon>
        <taxon>Araneidae</taxon>
        <taxon>Caerostris</taxon>
    </lineage>
</organism>